<evidence type="ECO:0000313" key="1">
    <source>
        <dbReference type="EMBL" id="KJZ07072.1"/>
    </source>
</evidence>
<dbReference type="RefSeq" id="WP_046006070.1">
    <property type="nucleotide sequence ID" value="NZ_JXYA01000041.1"/>
</dbReference>
<name>A0A0F4QK88_9GAMM</name>
<protein>
    <submittedName>
        <fullName evidence="1">Uncharacterized protein</fullName>
    </submittedName>
</protein>
<dbReference type="PATRIC" id="fig|43658.5.peg.3467"/>
<accession>A0A0F4QK88</accession>
<keyword evidence="2" id="KW-1185">Reference proteome</keyword>
<sequence length="484" mass="56418">MRVIIKVNLAFFLFLYFGLCLGNDVVNNKVDVEGSHMVFVGNDQKGAEINYDNRSFSTIVNDVLVNYEGFSEQERLEIIKSIEVLIRMSTKLREEEEARGEFIKEAVDYFTSLAGHIPTIRSKIEKISEINEINNSDELYRYISRKIMISTEFRYNIKNEDGMDKHLVTSYLMSLADSAVFKKEYLNISREAFIEEARAIYGYDNVAKLSIEYLAKIEKDFYWTLKSAVMMFEVLKLVESPAPGFESYHEGIVSRSIDFDDFMRDKHPLDYLGIKGYNIFNDNEVAYYSSVLKSLEYHFPSNYTKDGGPYRFDDSRYLRYSSSSYETQNKICAAFGILPSTSFYFPNWGELWEMCISGYILLAFLPTENDKRENEVARYFSEDFEEGSSLHEYFRHYYYYSDYGEDIFIEYYNFYQRLWGLPVTSYVNKTTNCFIMDDAFCLREVVTEPLGVHLDFDLFISDLKRGGISEDVSYSASPIVGCVL</sequence>
<reference evidence="1 2" key="1">
    <citation type="journal article" date="2015" name="BMC Genomics">
        <title>Genome mining reveals unlocked bioactive potential of marine Gram-negative bacteria.</title>
        <authorList>
            <person name="Machado H."/>
            <person name="Sonnenschein E.C."/>
            <person name="Melchiorsen J."/>
            <person name="Gram L."/>
        </authorList>
    </citation>
    <scope>NUCLEOTIDE SEQUENCE [LARGE SCALE GENOMIC DNA]</scope>
    <source>
        <strain evidence="1 2">S2471</strain>
    </source>
</reference>
<evidence type="ECO:0000313" key="2">
    <source>
        <dbReference type="Proteomes" id="UP000033452"/>
    </source>
</evidence>
<dbReference type="Proteomes" id="UP000033452">
    <property type="component" value="Unassembled WGS sequence"/>
</dbReference>
<organism evidence="1 2">
    <name type="scientific">Pseudoalteromonas rubra</name>
    <dbReference type="NCBI Taxonomy" id="43658"/>
    <lineage>
        <taxon>Bacteria</taxon>
        <taxon>Pseudomonadati</taxon>
        <taxon>Pseudomonadota</taxon>
        <taxon>Gammaproteobacteria</taxon>
        <taxon>Alteromonadales</taxon>
        <taxon>Pseudoalteromonadaceae</taxon>
        <taxon>Pseudoalteromonas</taxon>
    </lineage>
</organism>
<proteinExistence type="predicted"/>
<gene>
    <name evidence="1" type="ORF">TW77_16430</name>
</gene>
<dbReference type="EMBL" id="JXYA01000041">
    <property type="protein sequence ID" value="KJZ07072.1"/>
    <property type="molecule type" value="Genomic_DNA"/>
</dbReference>
<comment type="caution">
    <text evidence="1">The sequence shown here is derived from an EMBL/GenBank/DDBJ whole genome shotgun (WGS) entry which is preliminary data.</text>
</comment>
<dbReference type="AlphaFoldDB" id="A0A0F4QK88"/>